<name>A0ABS4P1Q6_9BACL</name>
<reference evidence="2 3" key="1">
    <citation type="submission" date="2021-03" db="EMBL/GenBank/DDBJ databases">
        <title>Genomic Encyclopedia of Type Strains, Phase IV (KMG-IV): sequencing the most valuable type-strain genomes for metagenomic binning, comparative biology and taxonomic classification.</title>
        <authorList>
            <person name="Goeker M."/>
        </authorList>
    </citation>
    <scope>NUCLEOTIDE SEQUENCE [LARGE SCALE GENOMIC DNA]</scope>
    <source>
        <strain evidence="2 3">DSM 101953</strain>
    </source>
</reference>
<evidence type="ECO:0000313" key="2">
    <source>
        <dbReference type="EMBL" id="MBP2116237.1"/>
    </source>
</evidence>
<sequence>MKKGMLLVLNVSVLISQKKGQKRPPFRVMVSTTKPNRNEATS</sequence>
<feature type="compositionally biased region" description="Polar residues" evidence="1">
    <location>
        <begin position="30"/>
        <end position="42"/>
    </location>
</feature>
<evidence type="ECO:0000256" key="1">
    <source>
        <dbReference type="SAM" id="MobiDB-lite"/>
    </source>
</evidence>
<feature type="region of interest" description="Disordered" evidence="1">
    <location>
        <begin position="20"/>
        <end position="42"/>
    </location>
</feature>
<gene>
    <name evidence="2" type="ORF">J2Z70_006454</name>
</gene>
<protein>
    <submittedName>
        <fullName evidence="2">Uncharacterized protein</fullName>
    </submittedName>
</protein>
<accession>A0ABS4P1Q6</accession>
<proteinExistence type="predicted"/>
<dbReference type="Proteomes" id="UP000773462">
    <property type="component" value="Unassembled WGS sequence"/>
</dbReference>
<evidence type="ECO:0000313" key="3">
    <source>
        <dbReference type="Proteomes" id="UP000773462"/>
    </source>
</evidence>
<organism evidence="2 3">
    <name type="scientific">Paenibacillus silagei</name>
    <dbReference type="NCBI Taxonomy" id="1670801"/>
    <lineage>
        <taxon>Bacteria</taxon>
        <taxon>Bacillati</taxon>
        <taxon>Bacillota</taxon>
        <taxon>Bacilli</taxon>
        <taxon>Bacillales</taxon>
        <taxon>Paenibacillaceae</taxon>
        <taxon>Paenibacillus</taxon>
    </lineage>
</organism>
<keyword evidence="3" id="KW-1185">Reference proteome</keyword>
<feature type="non-terminal residue" evidence="2">
    <location>
        <position position="42"/>
    </location>
</feature>
<dbReference type="EMBL" id="JAGGLV010000040">
    <property type="protein sequence ID" value="MBP2116237.1"/>
    <property type="molecule type" value="Genomic_DNA"/>
</dbReference>
<comment type="caution">
    <text evidence="2">The sequence shown here is derived from an EMBL/GenBank/DDBJ whole genome shotgun (WGS) entry which is preliminary data.</text>
</comment>